<proteinExistence type="predicted"/>
<reference evidence="2" key="1">
    <citation type="journal article" date="2010" name="BMC Genomics">
        <title>Clostridium sticklandii, a specialist in amino acid degradation:revisiting its metabolism through its genome sequence.</title>
        <authorList>
            <person name="Fonknechten N."/>
            <person name="Chaussonnerie S."/>
            <person name="Tricot S."/>
            <person name="Lajus A."/>
            <person name="Andreesen J.R."/>
            <person name="Perchat N."/>
            <person name="Pelletier E."/>
            <person name="Gouyvenoux M."/>
            <person name="Barbe V."/>
            <person name="Salanoubat M."/>
            <person name="Le Paslier D."/>
            <person name="Weissenbach J."/>
            <person name="Cohen G.N."/>
            <person name="Kreimeyer A."/>
        </authorList>
    </citation>
    <scope>NUCLEOTIDE SEQUENCE [LARGE SCALE GENOMIC DNA]</scope>
    <source>
        <strain evidence="2">ATCC 12662 / DSM 519 / JCM 1433 / CCUG 9281 / NCIMB 10654 / HF</strain>
    </source>
</reference>
<organism evidence="1 2">
    <name type="scientific">Acetoanaerobium sticklandii (strain ATCC 12662 / DSM 519 / JCM 1433 / CCUG 9281 / NCIMB 10654 / HF)</name>
    <name type="common">Clostridium sticklandii</name>
    <dbReference type="NCBI Taxonomy" id="499177"/>
    <lineage>
        <taxon>Bacteria</taxon>
        <taxon>Bacillati</taxon>
        <taxon>Bacillota</taxon>
        <taxon>Clostridia</taxon>
        <taxon>Peptostreptococcales</taxon>
        <taxon>Filifactoraceae</taxon>
        <taxon>Acetoanaerobium</taxon>
    </lineage>
</organism>
<dbReference type="STRING" id="1511.CLOST_1535"/>
<evidence type="ECO:0000313" key="1">
    <source>
        <dbReference type="EMBL" id="CBH21655.1"/>
    </source>
</evidence>
<accession>E3PS01</accession>
<dbReference type="BioCyc" id="CSTI499177:GJE9-1587-MONOMER"/>
<sequence>MTQEIRCKSCNKLLGKVSIKTEHGDFDINLKCARCKHQQTYTVKINNVEDQESQDK</sequence>
<keyword evidence="2" id="KW-1185">Reference proteome</keyword>
<protein>
    <recommendedName>
        <fullName evidence="3">Com family DNA-binding transcriptional regulator</fullName>
    </recommendedName>
</protein>
<dbReference type="HOGENOM" id="CLU_3006315_0_0_9"/>
<dbReference type="AlphaFoldDB" id="E3PS01"/>
<evidence type="ECO:0000313" key="2">
    <source>
        <dbReference type="Proteomes" id="UP000007041"/>
    </source>
</evidence>
<dbReference type="EMBL" id="FP565809">
    <property type="protein sequence ID" value="CBH21655.1"/>
    <property type="molecule type" value="Genomic_DNA"/>
</dbReference>
<dbReference type="KEGG" id="cst:CLOST_1535"/>
<evidence type="ECO:0008006" key="3">
    <source>
        <dbReference type="Google" id="ProtNLM"/>
    </source>
</evidence>
<dbReference type="Proteomes" id="UP000007041">
    <property type="component" value="Chromosome"/>
</dbReference>
<gene>
    <name evidence="1" type="ordered locus">CLOST_1535</name>
</gene>
<name>E3PS01_ACESD</name>